<dbReference type="PANTHER" id="PTHR38834">
    <property type="entry name" value="PERIPLASMIC SUBSTRATE BINDING PROTEIN FAMILY 3"/>
    <property type="match status" value="1"/>
</dbReference>
<organism evidence="2 3">
    <name type="scientific">Pseudomonas oryzihabitans</name>
    <dbReference type="NCBI Taxonomy" id="47885"/>
    <lineage>
        <taxon>Bacteria</taxon>
        <taxon>Pseudomonadati</taxon>
        <taxon>Pseudomonadota</taxon>
        <taxon>Gammaproteobacteria</taxon>
        <taxon>Pseudomonadales</taxon>
        <taxon>Pseudomonadaceae</taxon>
        <taxon>Pseudomonas</taxon>
    </lineage>
</organism>
<evidence type="ECO:0000313" key="2">
    <source>
        <dbReference type="EMBL" id="OAN31969.1"/>
    </source>
</evidence>
<protein>
    <submittedName>
        <fullName evidence="2">Amino acid ABC transporter substrate-binding protein</fullName>
    </submittedName>
</protein>
<feature type="domain" description="Solute-binding protein family 3/N-terminal" evidence="1">
    <location>
        <begin position="33"/>
        <end position="252"/>
    </location>
</feature>
<dbReference type="EMBL" id="LWCR01000002">
    <property type="protein sequence ID" value="OAN31969.1"/>
    <property type="molecule type" value="Genomic_DNA"/>
</dbReference>
<gene>
    <name evidence="2" type="ORF">A4V15_11075</name>
</gene>
<name>A0A178LLZ1_9PSED</name>
<dbReference type="Pfam" id="PF00497">
    <property type="entry name" value="SBP_bac_3"/>
    <property type="match status" value="1"/>
</dbReference>
<proteinExistence type="predicted"/>
<dbReference type="SUPFAM" id="SSF53850">
    <property type="entry name" value="Periplasmic binding protein-like II"/>
    <property type="match status" value="1"/>
</dbReference>
<dbReference type="InterPro" id="IPR001638">
    <property type="entry name" value="Solute-binding_3/MltF_N"/>
</dbReference>
<evidence type="ECO:0000259" key="1">
    <source>
        <dbReference type="Pfam" id="PF00497"/>
    </source>
</evidence>
<accession>A0A178LLZ1</accession>
<evidence type="ECO:0000313" key="3">
    <source>
        <dbReference type="Proteomes" id="UP000078356"/>
    </source>
</evidence>
<dbReference type="Proteomes" id="UP000078356">
    <property type="component" value="Unassembled WGS sequence"/>
</dbReference>
<dbReference type="PANTHER" id="PTHR38834:SF3">
    <property type="entry name" value="SOLUTE-BINDING PROTEIN FAMILY 3_N-TERMINAL DOMAIN-CONTAINING PROTEIN"/>
    <property type="match status" value="1"/>
</dbReference>
<reference evidence="2 3" key="1">
    <citation type="submission" date="2016-04" db="EMBL/GenBank/DDBJ databases">
        <title>Draft Genome Sequences of Staphylococcus capitis Strain H36, S. capitis Strain H65, S. cohnii Strain H62, S. hominis Strain H69, Mycobacterium iranicum Strain H39, Plantibacter sp. Strain H53, Pseudomonas oryzihabitans Strain H72, and Microbacterium sp. Strain H83, isolated from residential settings.</title>
        <authorList>
            <person name="Lymperopoulou D."/>
            <person name="Adams R.I."/>
            <person name="Lindow S."/>
            <person name="Coil D.A."/>
            <person name="Jospin G."/>
            <person name="Eisen J.A."/>
        </authorList>
    </citation>
    <scope>NUCLEOTIDE SEQUENCE [LARGE SCALE GENOMIC DNA]</scope>
    <source>
        <strain evidence="2 3">H72</strain>
    </source>
</reference>
<dbReference type="AlphaFoldDB" id="A0A178LLZ1"/>
<dbReference type="RefSeq" id="WP_064306834.1">
    <property type="nucleotide sequence ID" value="NZ_LWCR01000002.1"/>
</dbReference>
<sequence>MQKLWLRLAGVLLGCTLGLTQARAELPDYYQVVLLTENYPPFNMSVDDKNFARDDAIDGIATDVVREMFRRAGIKYSLSLRFPWDRIYRLTQETPNYGLFSVAYTEARKDQFKWVGPFGRSSWTLQALPGSKLDVKTLKDAARYRIGTYRNDVISKTLTAQGIPVIDALRDQENVDKLVKGQIDIWATADPVGRYLAKQQGVTGLQTLLRFNEVDQYLALNKDTPDEVVTRLKAALEQMRKEGVIDSITNNYL</sequence>
<dbReference type="Gene3D" id="3.40.190.10">
    <property type="entry name" value="Periplasmic binding protein-like II"/>
    <property type="match status" value="2"/>
</dbReference>
<comment type="caution">
    <text evidence="2">The sequence shown here is derived from an EMBL/GenBank/DDBJ whole genome shotgun (WGS) entry which is preliminary data.</text>
</comment>
<dbReference type="OrthoDB" id="8587856at2"/>